<dbReference type="EC" id="3.2.1.39" evidence="3"/>
<keyword evidence="8" id="KW-0624">Polysaccharide degradation</keyword>
<keyword evidence="13" id="KW-1185">Reference proteome</keyword>
<evidence type="ECO:0000256" key="1">
    <source>
        <dbReference type="ARBA" id="ARBA00000382"/>
    </source>
</evidence>
<dbReference type="RefSeq" id="XP_037138612.1">
    <property type="nucleotide sequence ID" value="XM_037282717.1"/>
</dbReference>
<evidence type="ECO:0000256" key="6">
    <source>
        <dbReference type="ARBA" id="ARBA00023295"/>
    </source>
</evidence>
<feature type="compositionally biased region" description="Basic and acidic residues" evidence="9">
    <location>
        <begin position="35"/>
        <end position="51"/>
    </location>
</feature>
<feature type="region of interest" description="Disordered" evidence="9">
    <location>
        <begin position="1"/>
        <end position="51"/>
    </location>
</feature>
<keyword evidence="6" id="KW-0326">Glycosidase</keyword>
<protein>
    <recommendedName>
        <fullName evidence="3">glucan endo-1,3-beta-D-glucosidase</fullName>
        <ecNumber evidence="3">3.2.1.39</ecNumber>
    </recommendedName>
</protein>
<evidence type="ECO:0000256" key="4">
    <source>
        <dbReference type="ARBA" id="ARBA00022801"/>
    </source>
</evidence>
<dbReference type="AlphaFoldDB" id="A0A7G3ZEK1"/>
<reference evidence="12 13" key="1">
    <citation type="submission" date="2020-06" db="EMBL/GenBank/DDBJ databases">
        <title>The yeast mating-type switching endonuclease HO is a domesticated member of an unorthodox homing genetic element family.</title>
        <authorList>
            <person name="Coughlan A.Y."/>
            <person name="Lombardi L."/>
            <person name="Braun-Galleani S."/>
            <person name="Martos A.R."/>
            <person name="Galeote V."/>
            <person name="Bigey F."/>
            <person name="Dequin S."/>
            <person name="Byrne K.P."/>
            <person name="Wolfe K.H."/>
        </authorList>
    </citation>
    <scope>NUCLEOTIDE SEQUENCE [LARGE SCALE GENOMIC DNA]</scope>
    <source>
        <strain evidence="12 13">CBS764</strain>
    </source>
</reference>
<evidence type="ECO:0000256" key="5">
    <source>
        <dbReference type="ARBA" id="ARBA00023277"/>
    </source>
</evidence>
<dbReference type="PANTHER" id="PTHR31983">
    <property type="entry name" value="ENDO-1,3(4)-BETA-GLUCANASE 1"/>
    <property type="match status" value="1"/>
</dbReference>
<evidence type="ECO:0000256" key="8">
    <source>
        <dbReference type="ARBA" id="ARBA00023326"/>
    </source>
</evidence>
<feature type="domain" description="Glycosyl hydrolase family 81 N-terminal" evidence="10">
    <location>
        <begin position="87"/>
        <end position="394"/>
    </location>
</feature>
<dbReference type="FunFam" id="2.70.98.30:FF:000006">
    <property type="entry name" value="Endo-1,3-beta-glucanase Engl1"/>
    <property type="match status" value="1"/>
</dbReference>
<keyword evidence="7" id="KW-0961">Cell wall biogenesis/degradation</keyword>
<dbReference type="InterPro" id="IPR005200">
    <property type="entry name" value="Endo-beta-glucanase"/>
</dbReference>
<evidence type="ECO:0000259" key="10">
    <source>
        <dbReference type="Pfam" id="PF03639"/>
    </source>
</evidence>
<evidence type="ECO:0000256" key="7">
    <source>
        <dbReference type="ARBA" id="ARBA00023316"/>
    </source>
</evidence>
<evidence type="ECO:0000313" key="13">
    <source>
        <dbReference type="Proteomes" id="UP000515788"/>
    </source>
</evidence>
<dbReference type="GO" id="GO:0052861">
    <property type="term" value="F:endo-1,3(4)-beta-glucanase activity"/>
    <property type="evidence" value="ECO:0007669"/>
    <property type="project" value="InterPro"/>
</dbReference>
<dbReference type="GO" id="GO:0042973">
    <property type="term" value="F:glucan endo-1,3-beta-D-glucosidase activity"/>
    <property type="evidence" value="ECO:0007669"/>
    <property type="project" value="UniProtKB-EC"/>
</dbReference>
<evidence type="ECO:0000256" key="3">
    <source>
        <dbReference type="ARBA" id="ARBA00012780"/>
    </source>
</evidence>
<feature type="compositionally biased region" description="Pro residues" evidence="9">
    <location>
        <begin position="1"/>
        <end position="10"/>
    </location>
</feature>
<dbReference type="FunFam" id="1.10.287.1170:FF:000001">
    <property type="entry name" value="Endo-1,3-beta-glucanase Engl1"/>
    <property type="match status" value="1"/>
</dbReference>
<dbReference type="GeneID" id="59325074"/>
<comment type="similarity">
    <text evidence="2">Belongs to the glycosyl hydrolase 81 family.</text>
</comment>
<dbReference type="Proteomes" id="UP000515788">
    <property type="component" value="Chromosome 3"/>
</dbReference>
<dbReference type="GO" id="GO:0000272">
    <property type="term" value="P:polysaccharide catabolic process"/>
    <property type="evidence" value="ECO:0007669"/>
    <property type="project" value="UniProtKB-KW"/>
</dbReference>
<dbReference type="Gene3D" id="2.70.98.30">
    <property type="entry name" value="Golgi alpha-mannosidase II, domain 4"/>
    <property type="match status" value="1"/>
</dbReference>
<dbReference type="OrthoDB" id="4473401at2759"/>
<dbReference type="Pfam" id="PF17652">
    <property type="entry name" value="Glyco_hydro81C"/>
    <property type="match status" value="1"/>
</dbReference>
<dbReference type="Gene3D" id="1.20.5.420">
    <property type="entry name" value="Immunoglobulin FC, subunit C"/>
    <property type="match status" value="1"/>
</dbReference>
<evidence type="ECO:0000313" key="12">
    <source>
        <dbReference type="EMBL" id="QLL31937.1"/>
    </source>
</evidence>
<sequence length="761" mass="83924">MSYQRPPMPLPDDEPSLLQHIQSSKVAPPLPPRGLEGDRPPPLPVRKETTRRGVAQVPFTTATSTIDLNGILPSGPPLDVFSRVGHEVPLPPMARQDSPPVQTNKFYGNMLLGNQANAVWTHPYSLWYARDSNFFGMAVSHTTSSQRVYGSGTPPQYFFNPIGIKSFVFSSAEFEGPGDLSLKLGSPKHMSVQVYLHKNDEQYVHFPLLQGMGFVSAVYVNMQPKIQSAVGFRRFESAQILGSTQKYNVLLEDNRKWTVYVTPAPGQPLSFELQGGNTVLGSHRVSQCLIQIVADDSSAIDQAAGCYPTDCSLACSVAGGTGTYKLTYQLAGSSVSGKTLMYALPHHVSSFCKPMTSKLIESKLDSTVCGQMTGLITDVFEMTVSVPNVGFFPATTIPGKNNPPQYSADVLEAIKKAASSEVNGDVINESNLNSMYFSGKVLAKYAWVLYCCCYIINDSALVSQLLPKLKGAMGRFVGNSQILPLRYDKTWGGLISSGTPSDDFGNSYYNDHHFHYSYHVITAAILSIVDRDAGENSWLTENREWVENLLRDYANPSEYDSYFPAFRSFDWFNGHSWAKGLFESGDGKDEESSSEDVNASYAIKLWGLATHNQSLIALGDIQLGILNTSLNSYFLYSDDNKIMPPSFIPNKVSGILFENKIDHTTYFGTNLEYIQMIHAIPITPASSFVRHPTFVQEEWDQKLAPIVAQVQDGWKGVMLLNLALCNPKASYDFFNSSSFTSAYLDNGQSLTWSLAYSGAFL</sequence>
<name>A0A7G3ZEK1_9SACH</name>
<evidence type="ECO:0000256" key="9">
    <source>
        <dbReference type="SAM" id="MobiDB-lite"/>
    </source>
</evidence>
<dbReference type="PANTHER" id="PTHR31983:SF0">
    <property type="entry name" value="GLUCAN ENDO-1,3-BETA-D-GLUCOSIDASE 2"/>
    <property type="match status" value="1"/>
</dbReference>
<organism evidence="12 13">
    <name type="scientific">Torulaspora globosa</name>
    <dbReference type="NCBI Taxonomy" id="48254"/>
    <lineage>
        <taxon>Eukaryota</taxon>
        <taxon>Fungi</taxon>
        <taxon>Dikarya</taxon>
        <taxon>Ascomycota</taxon>
        <taxon>Saccharomycotina</taxon>
        <taxon>Saccharomycetes</taxon>
        <taxon>Saccharomycetales</taxon>
        <taxon>Saccharomycetaceae</taxon>
        <taxon>Torulaspora</taxon>
    </lineage>
</organism>
<accession>A0A7G3ZEK1</accession>
<gene>
    <name evidence="12" type="ORF">HG536_0C01040</name>
</gene>
<keyword evidence="5" id="KW-0119">Carbohydrate metabolism</keyword>
<dbReference type="GO" id="GO:0071555">
    <property type="term" value="P:cell wall organization"/>
    <property type="evidence" value="ECO:0007669"/>
    <property type="project" value="UniProtKB-KW"/>
</dbReference>
<evidence type="ECO:0000259" key="11">
    <source>
        <dbReference type="Pfam" id="PF17652"/>
    </source>
</evidence>
<dbReference type="Pfam" id="PF03639">
    <property type="entry name" value="Glyco_hydro_81"/>
    <property type="match status" value="1"/>
</dbReference>
<keyword evidence="4" id="KW-0378">Hydrolase</keyword>
<dbReference type="InterPro" id="IPR040451">
    <property type="entry name" value="GH81_N"/>
</dbReference>
<evidence type="ECO:0000256" key="2">
    <source>
        <dbReference type="ARBA" id="ARBA00010730"/>
    </source>
</evidence>
<comment type="catalytic activity">
    <reaction evidence="1">
        <text>Hydrolysis of (1-&gt;3)-beta-D-glucosidic linkages in (1-&gt;3)-beta-D-glucans.</text>
        <dbReference type="EC" id="3.2.1.39"/>
    </reaction>
</comment>
<dbReference type="KEGG" id="tgb:HG536_0C01040"/>
<dbReference type="EMBL" id="CP059248">
    <property type="protein sequence ID" value="QLL31937.1"/>
    <property type="molecule type" value="Genomic_DNA"/>
</dbReference>
<dbReference type="PROSITE" id="PS52008">
    <property type="entry name" value="GH81"/>
    <property type="match status" value="1"/>
</dbReference>
<proteinExistence type="inferred from homology"/>
<dbReference type="GO" id="GO:0009986">
    <property type="term" value="C:cell surface"/>
    <property type="evidence" value="ECO:0007669"/>
    <property type="project" value="TreeGrafter"/>
</dbReference>
<feature type="domain" description="Glycosyl hydrolase family 81 C-terminal" evidence="11">
    <location>
        <begin position="406"/>
        <end position="754"/>
    </location>
</feature>
<dbReference type="InterPro" id="IPR040720">
    <property type="entry name" value="GH81_C"/>
</dbReference>
<dbReference type="Gene3D" id="1.10.287.1170">
    <property type="entry name" value="glycoside hydrolase family 81 endo-[beta] glucanase"/>
    <property type="match status" value="1"/>
</dbReference>